<reference evidence="2 3" key="1">
    <citation type="submission" date="2019-06" db="EMBL/GenBank/DDBJ databases">
        <authorList>
            <person name="Broberg M."/>
        </authorList>
    </citation>
    <scope>NUCLEOTIDE SEQUENCE [LARGE SCALE GENOMIC DNA]</scope>
</reference>
<dbReference type="EMBL" id="CABFNS010000936">
    <property type="protein sequence ID" value="VUC36982.1"/>
    <property type="molecule type" value="Genomic_DNA"/>
</dbReference>
<evidence type="ECO:0000313" key="3">
    <source>
        <dbReference type="Proteomes" id="UP000766486"/>
    </source>
</evidence>
<name>A0ABY6V3Z5_BIOOC</name>
<dbReference type="InterPro" id="IPR056021">
    <property type="entry name" value="DUF7600"/>
</dbReference>
<accession>A0ABY6V3Z5</accession>
<dbReference type="Pfam" id="PF12937">
    <property type="entry name" value="F-box-like"/>
    <property type="match status" value="1"/>
</dbReference>
<dbReference type="Gene3D" id="1.20.1280.50">
    <property type="match status" value="1"/>
</dbReference>
<dbReference type="InterPro" id="IPR001810">
    <property type="entry name" value="F-box_dom"/>
</dbReference>
<dbReference type="PROSITE" id="PS50181">
    <property type="entry name" value="FBOX"/>
    <property type="match status" value="1"/>
</dbReference>
<comment type="caution">
    <text evidence="2">The sequence shown here is derived from an EMBL/GenBank/DDBJ whole genome shotgun (WGS) entry which is preliminary data.</text>
</comment>
<dbReference type="SUPFAM" id="SSF51101">
    <property type="entry name" value="Mannose-binding lectins"/>
    <property type="match status" value="1"/>
</dbReference>
<dbReference type="SUPFAM" id="SSF81383">
    <property type="entry name" value="F-box domain"/>
    <property type="match status" value="1"/>
</dbReference>
<feature type="domain" description="F-box" evidence="1">
    <location>
        <begin position="205"/>
        <end position="251"/>
    </location>
</feature>
<organism evidence="2 3">
    <name type="scientific">Bionectria ochroleuca</name>
    <name type="common">Gliocladium roseum</name>
    <dbReference type="NCBI Taxonomy" id="29856"/>
    <lineage>
        <taxon>Eukaryota</taxon>
        <taxon>Fungi</taxon>
        <taxon>Dikarya</taxon>
        <taxon>Ascomycota</taxon>
        <taxon>Pezizomycotina</taxon>
        <taxon>Sordariomycetes</taxon>
        <taxon>Hypocreomycetidae</taxon>
        <taxon>Hypocreales</taxon>
        <taxon>Bionectriaceae</taxon>
        <taxon>Clonostachys</taxon>
    </lineage>
</organism>
<evidence type="ECO:0000313" key="2">
    <source>
        <dbReference type="EMBL" id="VUC36982.1"/>
    </source>
</evidence>
<dbReference type="InterPro" id="IPR036047">
    <property type="entry name" value="F-box-like_dom_sf"/>
</dbReference>
<keyword evidence="3" id="KW-1185">Reference proteome</keyword>
<proteinExistence type="predicted"/>
<dbReference type="Pfam" id="PF24539">
    <property type="entry name" value="DUF7600"/>
    <property type="match status" value="1"/>
</dbReference>
<sequence>MTTANTWGYGCALCGITVGGFPTDDPGEPMFWLKEFRGVYREGEQLVLTGVGRHDAGREGKYMAPLDPAVRWDDPSYDHPNLDDQFDVTRHDPNSPRHGTVLHNACWLLLKQYYAPREVPLERLYDVTASVPEHEEALNWGHDFGGLLKVNDDRLYPWEKFQMKRRRGSSVAYVNPMLVPQINMVINQELETPPSTLAIAPGVATNVLSRLPREVLDIIISLLPTVDVSNCRLASRLFCLSFNDPSFWRSRFYHSTERSWIFEALDPRRPVGDWRSLYRQTVTIGYLPIELQNRKRLWGLIDKLVPLLELSLFPVEDSIRVERGDSMILWNTAAANIEPQLPSQEPTLHIKQADDGCREFRSSQTEIPGRLQGFVFYFIKLGDREFLTGIQISTDVRDHLAIGYKSMSFARHSFTPSESSLFRGFCVAVGPQGIHAIQILSAGGGSSEWYGDASRCPMTRRSLCDGPVIALSVSLDGCKIISLGAAEIISGPQPAPLLPSPHQKGIWYPQPPPSEVRLLEPCLALKHFITEYSPIIWTHFGGPGGAYLPHLEKVTLKMTTIINEIRVGYHGRESTVLGDCDIGTEVPGHDFYIDGPAGERIQEVTAWLVYNTNPRRTSVFACGALERLEITTNRQRSHLFRPVHSPERLELREHRLSGPPGTTITGFYANHDYSGLTNLGIMYERIAPA</sequence>
<protein>
    <recommendedName>
        <fullName evidence="1">F-box domain-containing protein</fullName>
    </recommendedName>
</protein>
<gene>
    <name evidence="2" type="ORF">CLO192961_LOCUS462749</name>
</gene>
<dbReference type="InterPro" id="IPR036404">
    <property type="entry name" value="Jacalin-like_lectin_dom_sf"/>
</dbReference>
<evidence type="ECO:0000259" key="1">
    <source>
        <dbReference type="PROSITE" id="PS50181"/>
    </source>
</evidence>
<dbReference type="Proteomes" id="UP000766486">
    <property type="component" value="Unassembled WGS sequence"/>
</dbReference>